<dbReference type="EMBL" id="CP002831">
    <property type="protein sequence ID" value="AFC25953.1"/>
    <property type="molecule type" value="Genomic_DNA"/>
</dbReference>
<keyword evidence="3" id="KW-1185">Reference proteome</keyword>
<proteinExistence type="predicted"/>
<reference evidence="2 3" key="1">
    <citation type="journal article" date="2012" name="Stand. Genomic Sci.">
        <title>Complete genome sequencing and analysis of Saprospira grandis str. Lewin, a predatory marine bacterium.</title>
        <authorList>
            <person name="Saw J.H."/>
            <person name="Yuryev A."/>
            <person name="Kanbe M."/>
            <person name="Hou S."/>
            <person name="Young A.G."/>
            <person name="Aizawa S."/>
            <person name="Alam M."/>
        </authorList>
    </citation>
    <scope>NUCLEOTIDE SEQUENCE [LARGE SCALE GENOMIC DNA]</scope>
    <source>
        <strain evidence="2 3">Lewin</strain>
    </source>
</reference>
<dbReference type="STRING" id="984262.SGRA_3225"/>
<dbReference type="OrthoDB" id="9822725at2"/>
<evidence type="ECO:0000256" key="1">
    <source>
        <dbReference type="ARBA" id="ARBA00022500"/>
    </source>
</evidence>
<dbReference type="HOGENOM" id="CLU_1634212_0_0_10"/>
<gene>
    <name evidence="2" type="ordered locus">SGRA_3225</name>
</gene>
<dbReference type="RefSeq" id="WP_015693549.1">
    <property type="nucleotide sequence ID" value="NC_016940.1"/>
</dbReference>
<dbReference type="InterPro" id="IPR028976">
    <property type="entry name" value="CheC-like_sf"/>
</dbReference>
<keyword evidence="1" id="KW-0145">Chemotaxis</keyword>
<accession>H6L0Z7</accession>
<evidence type="ECO:0000313" key="3">
    <source>
        <dbReference type="Proteomes" id="UP000007519"/>
    </source>
</evidence>
<dbReference type="SUPFAM" id="SSF103039">
    <property type="entry name" value="CheC-like"/>
    <property type="match status" value="1"/>
</dbReference>
<dbReference type="Proteomes" id="UP000007519">
    <property type="component" value="Chromosome"/>
</dbReference>
<sequence length="162" mass="18072">MRKQEEFSQLLLAAVPKMLELLQSYSGKKVNYLGIDCLDQLPKEGSCWQTQLKGPIVGASFLLIPQAWKQAILAQAGAAVSAEMEEAFFIELDNILSGNFLASFADHYEGLIYGLPPVFKNWKEISAESWSFRLSFSAVGLPKPVCIYWTVAGEQLPKNRIK</sequence>
<dbReference type="AlphaFoldDB" id="H6L0Z7"/>
<protein>
    <recommendedName>
        <fullName evidence="4">Chemotaxis phosphatase CheX-like domain-containing protein</fullName>
    </recommendedName>
</protein>
<organism evidence="2 3">
    <name type="scientific">Saprospira grandis (strain Lewin)</name>
    <dbReference type="NCBI Taxonomy" id="984262"/>
    <lineage>
        <taxon>Bacteria</taxon>
        <taxon>Pseudomonadati</taxon>
        <taxon>Bacteroidota</taxon>
        <taxon>Saprospiria</taxon>
        <taxon>Saprospirales</taxon>
        <taxon>Saprospiraceae</taxon>
        <taxon>Saprospira</taxon>
    </lineage>
</organism>
<evidence type="ECO:0008006" key="4">
    <source>
        <dbReference type="Google" id="ProtNLM"/>
    </source>
</evidence>
<dbReference type="GO" id="GO:0006935">
    <property type="term" value="P:chemotaxis"/>
    <property type="evidence" value="ECO:0007669"/>
    <property type="project" value="UniProtKB-KW"/>
</dbReference>
<name>H6L0Z7_SAPGL</name>
<dbReference type="KEGG" id="sgn:SGRA_3225"/>
<evidence type="ECO:0000313" key="2">
    <source>
        <dbReference type="EMBL" id="AFC25953.1"/>
    </source>
</evidence>